<dbReference type="RefSeq" id="XP_005819938.1">
    <property type="nucleotide sequence ID" value="XM_005819881.1"/>
</dbReference>
<gene>
    <name evidence="4" type="ORF">GUITHDRAFT_166585</name>
</gene>
<dbReference type="SMART" id="SM00228">
    <property type="entry name" value="PDZ"/>
    <property type="match status" value="1"/>
</dbReference>
<evidence type="ECO:0000313" key="6">
    <source>
        <dbReference type="Proteomes" id="UP000011087"/>
    </source>
</evidence>
<name>L1I9Q4_GUITC</name>
<evidence type="ECO:0000259" key="3">
    <source>
        <dbReference type="PROSITE" id="PS50106"/>
    </source>
</evidence>
<feature type="compositionally biased region" description="Basic and acidic residues" evidence="2">
    <location>
        <begin position="157"/>
        <end position="170"/>
    </location>
</feature>
<dbReference type="Pfam" id="PF00595">
    <property type="entry name" value="PDZ"/>
    <property type="match status" value="1"/>
</dbReference>
<feature type="region of interest" description="Disordered" evidence="2">
    <location>
        <begin position="1"/>
        <end position="36"/>
    </location>
</feature>
<organism evidence="4">
    <name type="scientific">Guillardia theta (strain CCMP2712)</name>
    <name type="common">Cryptophyte</name>
    <dbReference type="NCBI Taxonomy" id="905079"/>
    <lineage>
        <taxon>Eukaryota</taxon>
        <taxon>Cryptophyceae</taxon>
        <taxon>Pyrenomonadales</taxon>
        <taxon>Geminigeraceae</taxon>
        <taxon>Guillardia</taxon>
    </lineage>
</organism>
<feature type="coiled-coil region" evidence="1">
    <location>
        <begin position="219"/>
        <end position="318"/>
    </location>
</feature>
<feature type="compositionally biased region" description="Low complexity" evidence="2">
    <location>
        <begin position="128"/>
        <end position="141"/>
    </location>
</feature>
<dbReference type="InterPro" id="IPR036034">
    <property type="entry name" value="PDZ_sf"/>
</dbReference>
<feature type="domain" description="PDZ" evidence="3">
    <location>
        <begin position="31"/>
        <end position="90"/>
    </location>
</feature>
<keyword evidence="1" id="KW-0175">Coiled coil</keyword>
<feature type="compositionally biased region" description="Low complexity" evidence="2">
    <location>
        <begin position="17"/>
        <end position="29"/>
    </location>
</feature>
<dbReference type="AlphaFoldDB" id="L1I9Q4"/>
<dbReference type="Gene3D" id="2.30.42.10">
    <property type="match status" value="1"/>
</dbReference>
<accession>L1I9Q4</accession>
<dbReference type="Proteomes" id="UP000011087">
    <property type="component" value="Unassembled WGS sequence"/>
</dbReference>
<dbReference type="SUPFAM" id="SSF50156">
    <property type="entry name" value="PDZ domain-like"/>
    <property type="match status" value="1"/>
</dbReference>
<sequence length="346" mass="38818">MIHVPALRSMPNHQHASSSTSQAKRSSWSPSVSQDSKENQAGVGILFVEEEDPSGFVRVTVKALIEGGSAERTGMVKAGDMVVRVGNVDVIGKPLSILRTMIPGPIGSYCRLGFLRGGVALNSNAVQSSSSTIPSSSVNHSIDTKSNEVQKTTEASKVNEEADFKIEPMSENKSQSPSSRDLKDKWENAIENHARPHSFSGRANHEVDAAINNVDRALYEMQTREIERVRSKLDDSERERKQLEEELKKLKANRTDVEERNRELEDKSAENALRSLERRVMDLTTQQSASAQIDKRVMELQQQLINSEERRRDEEKKRAIAEGKVRYLENQIKQNSPFKYQNFGKG</sequence>
<dbReference type="HOGENOM" id="CLU_802786_0_0_1"/>
<evidence type="ECO:0000256" key="1">
    <source>
        <dbReference type="SAM" id="Coils"/>
    </source>
</evidence>
<proteinExistence type="predicted"/>
<evidence type="ECO:0000313" key="4">
    <source>
        <dbReference type="EMBL" id="EKX32958.1"/>
    </source>
</evidence>
<protein>
    <recommendedName>
        <fullName evidence="3">PDZ domain-containing protein</fullName>
    </recommendedName>
</protein>
<keyword evidence="6" id="KW-1185">Reference proteome</keyword>
<reference evidence="4 6" key="1">
    <citation type="journal article" date="2012" name="Nature">
        <title>Algal genomes reveal evolutionary mosaicism and the fate of nucleomorphs.</title>
        <authorList>
            <consortium name="DOE Joint Genome Institute"/>
            <person name="Curtis B.A."/>
            <person name="Tanifuji G."/>
            <person name="Burki F."/>
            <person name="Gruber A."/>
            <person name="Irimia M."/>
            <person name="Maruyama S."/>
            <person name="Arias M.C."/>
            <person name="Ball S.G."/>
            <person name="Gile G.H."/>
            <person name="Hirakawa Y."/>
            <person name="Hopkins J.F."/>
            <person name="Kuo A."/>
            <person name="Rensing S.A."/>
            <person name="Schmutz J."/>
            <person name="Symeonidi A."/>
            <person name="Elias M."/>
            <person name="Eveleigh R.J."/>
            <person name="Herman E.K."/>
            <person name="Klute M.J."/>
            <person name="Nakayama T."/>
            <person name="Obornik M."/>
            <person name="Reyes-Prieto A."/>
            <person name="Armbrust E.V."/>
            <person name="Aves S.J."/>
            <person name="Beiko R.G."/>
            <person name="Coutinho P."/>
            <person name="Dacks J.B."/>
            <person name="Durnford D.G."/>
            <person name="Fast N.M."/>
            <person name="Green B.R."/>
            <person name="Grisdale C.J."/>
            <person name="Hempel F."/>
            <person name="Henrissat B."/>
            <person name="Hoppner M.P."/>
            <person name="Ishida K."/>
            <person name="Kim E."/>
            <person name="Koreny L."/>
            <person name="Kroth P.G."/>
            <person name="Liu Y."/>
            <person name="Malik S.B."/>
            <person name="Maier U.G."/>
            <person name="McRose D."/>
            <person name="Mock T."/>
            <person name="Neilson J.A."/>
            <person name="Onodera N.T."/>
            <person name="Poole A.M."/>
            <person name="Pritham E.J."/>
            <person name="Richards T.A."/>
            <person name="Rocap G."/>
            <person name="Roy S.W."/>
            <person name="Sarai C."/>
            <person name="Schaack S."/>
            <person name="Shirato S."/>
            <person name="Slamovits C.H."/>
            <person name="Spencer D.F."/>
            <person name="Suzuki S."/>
            <person name="Worden A.Z."/>
            <person name="Zauner S."/>
            <person name="Barry K."/>
            <person name="Bell C."/>
            <person name="Bharti A.K."/>
            <person name="Crow J.A."/>
            <person name="Grimwood J."/>
            <person name="Kramer R."/>
            <person name="Lindquist E."/>
            <person name="Lucas S."/>
            <person name="Salamov A."/>
            <person name="McFadden G.I."/>
            <person name="Lane C.E."/>
            <person name="Keeling P.J."/>
            <person name="Gray M.W."/>
            <person name="Grigoriev I.V."/>
            <person name="Archibald J.M."/>
        </authorList>
    </citation>
    <scope>NUCLEOTIDE SEQUENCE</scope>
    <source>
        <strain evidence="4 6">CCMP2712</strain>
    </source>
</reference>
<dbReference type="PaxDb" id="55529-EKX32958"/>
<evidence type="ECO:0000313" key="5">
    <source>
        <dbReference type="EnsemblProtists" id="EKX32958"/>
    </source>
</evidence>
<reference evidence="5" key="3">
    <citation type="submission" date="2016-03" db="UniProtKB">
        <authorList>
            <consortium name="EnsemblProtists"/>
        </authorList>
    </citation>
    <scope>IDENTIFICATION</scope>
</reference>
<feature type="region of interest" description="Disordered" evidence="2">
    <location>
        <begin position="127"/>
        <end position="182"/>
    </location>
</feature>
<dbReference type="InterPro" id="IPR001478">
    <property type="entry name" value="PDZ"/>
</dbReference>
<dbReference type="OrthoDB" id="9900486at2759"/>
<dbReference type="GeneID" id="17289679"/>
<dbReference type="KEGG" id="gtt:GUITHDRAFT_166585"/>
<dbReference type="EnsemblProtists" id="EKX32958">
    <property type="protein sequence ID" value="EKX32958"/>
    <property type="gene ID" value="GUITHDRAFT_166585"/>
</dbReference>
<reference evidence="6" key="2">
    <citation type="submission" date="2012-11" db="EMBL/GenBank/DDBJ databases">
        <authorList>
            <person name="Kuo A."/>
            <person name="Curtis B.A."/>
            <person name="Tanifuji G."/>
            <person name="Burki F."/>
            <person name="Gruber A."/>
            <person name="Irimia M."/>
            <person name="Maruyama S."/>
            <person name="Arias M.C."/>
            <person name="Ball S.G."/>
            <person name="Gile G.H."/>
            <person name="Hirakawa Y."/>
            <person name="Hopkins J.F."/>
            <person name="Rensing S.A."/>
            <person name="Schmutz J."/>
            <person name="Symeonidi A."/>
            <person name="Elias M."/>
            <person name="Eveleigh R.J."/>
            <person name="Herman E.K."/>
            <person name="Klute M.J."/>
            <person name="Nakayama T."/>
            <person name="Obornik M."/>
            <person name="Reyes-Prieto A."/>
            <person name="Armbrust E.V."/>
            <person name="Aves S.J."/>
            <person name="Beiko R.G."/>
            <person name="Coutinho P."/>
            <person name="Dacks J.B."/>
            <person name="Durnford D.G."/>
            <person name="Fast N.M."/>
            <person name="Green B.R."/>
            <person name="Grisdale C."/>
            <person name="Hempe F."/>
            <person name="Henrissat B."/>
            <person name="Hoppner M.P."/>
            <person name="Ishida K.-I."/>
            <person name="Kim E."/>
            <person name="Koreny L."/>
            <person name="Kroth P.G."/>
            <person name="Liu Y."/>
            <person name="Malik S.-B."/>
            <person name="Maier U.G."/>
            <person name="McRose D."/>
            <person name="Mock T."/>
            <person name="Neilson J.A."/>
            <person name="Onodera N.T."/>
            <person name="Poole A.M."/>
            <person name="Pritham E.J."/>
            <person name="Richards T.A."/>
            <person name="Rocap G."/>
            <person name="Roy S.W."/>
            <person name="Sarai C."/>
            <person name="Schaack S."/>
            <person name="Shirato S."/>
            <person name="Slamovits C.H."/>
            <person name="Spencer D.F."/>
            <person name="Suzuki S."/>
            <person name="Worden A.Z."/>
            <person name="Zauner S."/>
            <person name="Barry K."/>
            <person name="Bell C."/>
            <person name="Bharti A.K."/>
            <person name="Crow J.A."/>
            <person name="Grimwood J."/>
            <person name="Kramer R."/>
            <person name="Lindquist E."/>
            <person name="Lucas S."/>
            <person name="Salamov A."/>
            <person name="McFadden G.I."/>
            <person name="Lane C.E."/>
            <person name="Keeling P.J."/>
            <person name="Gray M.W."/>
            <person name="Grigoriev I.V."/>
            <person name="Archibald J.M."/>
        </authorList>
    </citation>
    <scope>NUCLEOTIDE SEQUENCE</scope>
    <source>
        <strain evidence="6">CCMP2712</strain>
    </source>
</reference>
<dbReference type="PROSITE" id="PS50106">
    <property type="entry name" value="PDZ"/>
    <property type="match status" value="1"/>
</dbReference>
<dbReference type="EMBL" id="JH993163">
    <property type="protein sequence ID" value="EKX32958.1"/>
    <property type="molecule type" value="Genomic_DNA"/>
</dbReference>
<evidence type="ECO:0000256" key="2">
    <source>
        <dbReference type="SAM" id="MobiDB-lite"/>
    </source>
</evidence>